<dbReference type="InterPro" id="IPR045864">
    <property type="entry name" value="aa-tRNA-synth_II/BPL/LPL"/>
</dbReference>
<keyword evidence="9" id="KW-0809">Transit peptide</keyword>
<dbReference type="SUPFAM" id="SSF55681">
    <property type="entry name" value="Class II aaRS and biotin synthetases"/>
    <property type="match status" value="1"/>
</dbReference>
<dbReference type="Gene3D" id="3.30.70.380">
    <property type="entry name" value="Ferrodoxin-fold anticodon-binding domain"/>
    <property type="match status" value="1"/>
</dbReference>
<evidence type="ECO:0000256" key="4">
    <source>
        <dbReference type="ARBA" id="ARBA00012814"/>
    </source>
</evidence>
<evidence type="ECO:0000256" key="11">
    <source>
        <dbReference type="ARBA" id="ARBA00023128"/>
    </source>
</evidence>
<dbReference type="CDD" id="cd00496">
    <property type="entry name" value="PheRS_alpha_core"/>
    <property type="match status" value="1"/>
</dbReference>
<keyword evidence="20" id="KW-1185">Reference proteome</keyword>
<dbReference type="InterPro" id="IPR002319">
    <property type="entry name" value="Phenylalanyl-tRNA_Synthase"/>
</dbReference>
<dbReference type="Pfam" id="PF03147">
    <property type="entry name" value="FDX-ACB"/>
    <property type="match status" value="1"/>
</dbReference>
<dbReference type="SMART" id="SM00896">
    <property type="entry name" value="FDX-ACB"/>
    <property type="match status" value="1"/>
</dbReference>
<evidence type="ECO:0000256" key="13">
    <source>
        <dbReference type="ARBA" id="ARBA00031194"/>
    </source>
</evidence>
<dbReference type="NCBIfam" id="TIGR00469">
    <property type="entry name" value="pheS_mito"/>
    <property type="match status" value="1"/>
</dbReference>
<evidence type="ECO:0000259" key="17">
    <source>
        <dbReference type="PROSITE" id="PS50862"/>
    </source>
</evidence>
<dbReference type="EMBL" id="JBAMIC010000001">
    <property type="protein sequence ID" value="KAK7114981.1"/>
    <property type="molecule type" value="Genomic_DNA"/>
</dbReference>
<dbReference type="SUPFAM" id="SSF54991">
    <property type="entry name" value="Anticodon-binding domain of PheRS"/>
    <property type="match status" value="1"/>
</dbReference>
<keyword evidence="5" id="KW-0436">Ligase</keyword>
<dbReference type="InterPro" id="IPR006195">
    <property type="entry name" value="aa-tRNA-synth_II"/>
</dbReference>
<organism evidence="19 20">
    <name type="scientific">Littorina saxatilis</name>
    <dbReference type="NCBI Taxonomy" id="31220"/>
    <lineage>
        <taxon>Eukaryota</taxon>
        <taxon>Metazoa</taxon>
        <taxon>Spiralia</taxon>
        <taxon>Lophotrochozoa</taxon>
        <taxon>Mollusca</taxon>
        <taxon>Gastropoda</taxon>
        <taxon>Caenogastropoda</taxon>
        <taxon>Littorinimorpha</taxon>
        <taxon>Littorinoidea</taxon>
        <taxon>Littorinidae</taxon>
        <taxon>Littorina</taxon>
    </lineage>
</organism>
<keyword evidence="12" id="KW-0030">Aminoacyl-tRNA synthetase</keyword>
<dbReference type="PROSITE" id="PS50862">
    <property type="entry name" value="AA_TRNA_LIGASE_II"/>
    <property type="match status" value="1"/>
</dbReference>
<comment type="subunit">
    <text evidence="3">Monomer.</text>
</comment>
<dbReference type="Pfam" id="PF01409">
    <property type="entry name" value="tRNA-synt_2d"/>
    <property type="match status" value="2"/>
</dbReference>
<evidence type="ECO:0000313" key="20">
    <source>
        <dbReference type="Proteomes" id="UP001374579"/>
    </source>
</evidence>
<keyword evidence="8" id="KW-0648">Protein biosynthesis</keyword>
<keyword evidence="6" id="KW-0547">Nucleotide-binding</keyword>
<dbReference type="PROSITE" id="PS51447">
    <property type="entry name" value="FDX_ACB"/>
    <property type="match status" value="1"/>
</dbReference>
<keyword evidence="10" id="KW-0007">Acetylation</keyword>
<evidence type="ECO:0000256" key="1">
    <source>
        <dbReference type="ARBA" id="ARBA00004305"/>
    </source>
</evidence>
<evidence type="ECO:0000259" key="18">
    <source>
        <dbReference type="PROSITE" id="PS51447"/>
    </source>
</evidence>
<dbReference type="PANTHER" id="PTHR11538:SF41">
    <property type="entry name" value="PHENYLALANINE--TRNA LIGASE, MITOCHONDRIAL"/>
    <property type="match status" value="1"/>
</dbReference>
<keyword evidence="11" id="KW-0496">Mitochondrion</keyword>
<dbReference type="PANTHER" id="PTHR11538">
    <property type="entry name" value="PHENYLALANYL-TRNA SYNTHETASE"/>
    <property type="match status" value="1"/>
</dbReference>
<dbReference type="GO" id="GO:0000049">
    <property type="term" value="F:tRNA binding"/>
    <property type="evidence" value="ECO:0007669"/>
    <property type="project" value="InterPro"/>
</dbReference>
<evidence type="ECO:0000256" key="6">
    <source>
        <dbReference type="ARBA" id="ARBA00022741"/>
    </source>
</evidence>
<evidence type="ECO:0000256" key="15">
    <source>
        <dbReference type="ARBA" id="ARBA00060211"/>
    </source>
</evidence>
<reference evidence="19 20" key="1">
    <citation type="submission" date="2024-02" db="EMBL/GenBank/DDBJ databases">
        <title>Chromosome-scale genome assembly of the rough periwinkle Littorina saxatilis.</title>
        <authorList>
            <person name="De Jode A."/>
            <person name="Faria R."/>
            <person name="Formenti G."/>
            <person name="Sims Y."/>
            <person name="Smith T.P."/>
            <person name="Tracey A."/>
            <person name="Wood J.M.D."/>
            <person name="Zagrodzka Z.B."/>
            <person name="Johannesson K."/>
            <person name="Butlin R.K."/>
            <person name="Leder E.H."/>
        </authorList>
    </citation>
    <scope>NUCLEOTIDE SEQUENCE [LARGE SCALE GENOMIC DNA]</scope>
    <source>
        <strain evidence="19">Snail1</strain>
        <tissue evidence="19">Muscle</tissue>
    </source>
</reference>
<feature type="domain" description="FDX-ACB" evidence="18">
    <location>
        <begin position="351"/>
        <end position="446"/>
    </location>
</feature>
<evidence type="ECO:0000256" key="2">
    <source>
        <dbReference type="ARBA" id="ARBA00008226"/>
    </source>
</evidence>
<dbReference type="GO" id="GO:0005524">
    <property type="term" value="F:ATP binding"/>
    <property type="evidence" value="ECO:0007669"/>
    <property type="project" value="UniProtKB-KW"/>
</dbReference>
<evidence type="ECO:0000256" key="14">
    <source>
        <dbReference type="ARBA" id="ARBA00049255"/>
    </source>
</evidence>
<evidence type="ECO:0000256" key="9">
    <source>
        <dbReference type="ARBA" id="ARBA00022946"/>
    </source>
</evidence>
<evidence type="ECO:0000256" key="3">
    <source>
        <dbReference type="ARBA" id="ARBA00011245"/>
    </source>
</evidence>
<evidence type="ECO:0000256" key="16">
    <source>
        <dbReference type="ARBA" id="ARBA00073229"/>
    </source>
</evidence>
<feature type="domain" description="Aminoacyl-transfer RNA synthetases class-II family profile" evidence="17">
    <location>
        <begin position="79"/>
        <end position="349"/>
    </location>
</feature>
<dbReference type="Proteomes" id="UP001374579">
    <property type="component" value="Unassembled WGS sequence"/>
</dbReference>
<sequence length="446" mass="51586">MAFRLKGLWLSRRGLVSVRWISSQRIEPTGKTSPGRALFGDTVVVDNIPYQTDHLTNVTPNILAKIGRNLHRTKHHPLYLIRKRIENYFYSHFLNRRGNPLFSVNDSISPVVTLEQNFDSLLVPEDHVSRAPSDSYYINSSYMLRAHTSAHQCELMRSGLDAFLVMGDVYRRDEIDATHYPVFHQVEGVRLFNQHELFQKVRDSTGLNIFEQGGKQTPDKQATHSMETAKLLEHSLKTTLMNLARHLFGQDVKARWVDQYFPFTHPSWELEVHHEGEWLEVLGCGIMKQEILYSAGTGDQVGWAFGLGLERLAMKLYSIPDIRLFWSNDSGFLNQFKDCDPNTNVTYKPVSIYPQCTNDLSFWLPSSADFAFSPNDFYDVVRNEGGDLVEQVFLVDEFVHPKTQRTSHCYRIIYRHMERTLTQEEVNVIHRHIEEQVVKLLGGEIR</sequence>
<evidence type="ECO:0000313" key="19">
    <source>
        <dbReference type="EMBL" id="KAK7114981.1"/>
    </source>
</evidence>
<gene>
    <name evidence="19" type="ORF">V1264_000936</name>
</gene>
<dbReference type="GO" id="GO:0006432">
    <property type="term" value="P:phenylalanyl-tRNA aminoacylation"/>
    <property type="evidence" value="ECO:0007669"/>
    <property type="project" value="InterPro"/>
</dbReference>
<dbReference type="InterPro" id="IPR004530">
    <property type="entry name" value="Phe-tRNA-synth_IIc_mito"/>
</dbReference>
<dbReference type="FunFam" id="3.30.930.10:FF:000041">
    <property type="entry name" value="Phenylalanyl-tRNA synthetase 2, mitochondrial"/>
    <property type="match status" value="1"/>
</dbReference>
<dbReference type="InterPro" id="IPR005121">
    <property type="entry name" value="Fdx_antiC-bd"/>
</dbReference>
<accession>A0AAN9C0E6</accession>
<comment type="similarity">
    <text evidence="2">Belongs to the class-II aminoacyl-tRNA synthetase family.</text>
</comment>
<dbReference type="GO" id="GO:0005759">
    <property type="term" value="C:mitochondrial matrix"/>
    <property type="evidence" value="ECO:0007669"/>
    <property type="project" value="UniProtKB-SubCell"/>
</dbReference>
<dbReference type="AlphaFoldDB" id="A0AAN9C0E6"/>
<evidence type="ECO:0000256" key="5">
    <source>
        <dbReference type="ARBA" id="ARBA00022598"/>
    </source>
</evidence>
<dbReference type="FunFam" id="3.30.70.380:FF:000002">
    <property type="entry name" value="phenylalanine--tRNA ligase, mitochondrial"/>
    <property type="match status" value="1"/>
</dbReference>
<proteinExistence type="inferred from homology"/>
<dbReference type="EC" id="6.1.1.20" evidence="4"/>
<comment type="catalytic activity">
    <reaction evidence="14">
        <text>tRNA(Phe) + L-phenylalanine + ATP = L-phenylalanyl-tRNA(Phe) + AMP + diphosphate + H(+)</text>
        <dbReference type="Rhea" id="RHEA:19413"/>
        <dbReference type="Rhea" id="RHEA-COMP:9668"/>
        <dbReference type="Rhea" id="RHEA-COMP:9699"/>
        <dbReference type="ChEBI" id="CHEBI:15378"/>
        <dbReference type="ChEBI" id="CHEBI:30616"/>
        <dbReference type="ChEBI" id="CHEBI:33019"/>
        <dbReference type="ChEBI" id="CHEBI:58095"/>
        <dbReference type="ChEBI" id="CHEBI:78442"/>
        <dbReference type="ChEBI" id="CHEBI:78531"/>
        <dbReference type="ChEBI" id="CHEBI:456215"/>
        <dbReference type="EC" id="6.1.1.20"/>
    </reaction>
</comment>
<evidence type="ECO:0000256" key="7">
    <source>
        <dbReference type="ARBA" id="ARBA00022840"/>
    </source>
</evidence>
<protein>
    <recommendedName>
        <fullName evidence="16">Phenylalanine--tRNA ligase, mitochondrial</fullName>
        <ecNumber evidence="4">6.1.1.20</ecNumber>
    </recommendedName>
    <alternativeName>
        <fullName evidence="13">Phenylalanyl-tRNA synthetase</fullName>
    </alternativeName>
</protein>
<evidence type="ECO:0000256" key="8">
    <source>
        <dbReference type="ARBA" id="ARBA00022917"/>
    </source>
</evidence>
<name>A0AAN9C0E6_9CAEN</name>
<evidence type="ECO:0000256" key="12">
    <source>
        <dbReference type="ARBA" id="ARBA00023146"/>
    </source>
</evidence>
<dbReference type="InterPro" id="IPR036690">
    <property type="entry name" value="Fdx_antiC-bd_sf"/>
</dbReference>
<comment type="function">
    <text evidence="15">Is responsible for the charging of tRNA(Phe) with phenylalanine in mitochondrial translation. To a lesser extent, also catalyzes direct attachment of m-Tyr (an oxidized version of Phe) to tRNA(Phe), thereby opening the way for delivery of the misacylated tRNA to the ribosome and incorporation of ROS-damaged amino acid into proteins.</text>
</comment>
<dbReference type="GO" id="GO:0004826">
    <property type="term" value="F:phenylalanine-tRNA ligase activity"/>
    <property type="evidence" value="ECO:0007669"/>
    <property type="project" value="UniProtKB-EC"/>
</dbReference>
<comment type="caution">
    <text evidence="19">The sequence shown here is derived from an EMBL/GenBank/DDBJ whole genome shotgun (WGS) entry which is preliminary data.</text>
</comment>
<comment type="subcellular location">
    <subcellularLocation>
        <location evidence="1">Mitochondrion matrix</location>
    </subcellularLocation>
</comment>
<dbReference type="Gene3D" id="3.30.930.10">
    <property type="entry name" value="Bira Bifunctional Protein, Domain 2"/>
    <property type="match status" value="1"/>
</dbReference>
<evidence type="ECO:0000256" key="10">
    <source>
        <dbReference type="ARBA" id="ARBA00022990"/>
    </source>
</evidence>
<keyword evidence="7" id="KW-0067">ATP-binding</keyword>